<name>A0A7C4JQX0_9BACT</name>
<reference evidence="1" key="1">
    <citation type="journal article" date="2020" name="mSystems">
        <title>Genome- and Community-Level Interaction Insights into Carbon Utilization and Element Cycling Functions of Hydrothermarchaeota in Hydrothermal Sediment.</title>
        <authorList>
            <person name="Zhou Z."/>
            <person name="Liu Y."/>
            <person name="Xu W."/>
            <person name="Pan J."/>
            <person name="Luo Z.H."/>
            <person name="Li M."/>
        </authorList>
    </citation>
    <scope>NUCLEOTIDE SEQUENCE [LARGE SCALE GENOMIC DNA]</scope>
    <source>
        <strain evidence="1">SpSt-6</strain>
    </source>
</reference>
<protein>
    <submittedName>
        <fullName evidence="1">Uncharacterized protein</fullName>
    </submittedName>
</protein>
<comment type="caution">
    <text evidence="1">The sequence shown here is derived from an EMBL/GenBank/DDBJ whole genome shotgun (WGS) entry which is preliminary data.</text>
</comment>
<gene>
    <name evidence="1" type="ORF">ENT66_05265</name>
</gene>
<organism evidence="1">
    <name type="scientific">Thermodesulfobacterium geofontis</name>
    <dbReference type="NCBI Taxonomy" id="1295609"/>
    <lineage>
        <taxon>Bacteria</taxon>
        <taxon>Pseudomonadati</taxon>
        <taxon>Thermodesulfobacteriota</taxon>
        <taxon>Thermodesulfobacteria</taxon>
        <taxon>Thermodesulfobacteriales</taxon>
        <taxon>Thermodesulfobacteriaceae</taxon>
        <taxon>Thermodesulfobacterium</taxon>
    </lineage>
</organism>
<sequence>MVKKKKQNFSYFYFCENCGNFLETSKVYKRGIICIECGSKMGLKGKVFMVNNGKVQKIIRINGIME</sequence>
<dbReference type="EMBL" id="DSZN01000091">
    <property type="protein sequence ID" value="HGQ85739.1"/>
    <property type="molecule type" value="Genomic_DNA"/>
</dbReference>
<dbReference type="AlphaFoldDB" id="A0A7C4JQX0"/>
<proteinExistence type="predicted"/>
<accession>A0A7C4JQX0</accession>
<evidence type="ECO:0000313" key="1">
    <source>
        <dbReference type="EMBL" id="HGQ85739.1"/>
    </source>
</evidence>